<feature type="domain" description="PIN" evidence="6">
    <location>
        <begin position="4"/>
        <end position="122"/>
    </location>
</feature>
<dbReference type="InterPro" id="IPR029060">
    <property type="entry name" value="PIN-like_dom_sf"/>
</dbReference>
<dbReference type="AlphaFoldDB" id="A0A0P7YNE8"/>
<dbReference type="GO" id="GO:0016075">
    <property type="term" value="P:rRNA catabolic process"/>
    <property type="evidence" value="ECO:0007669"/>
    <property type="project" value="TreeGrafter"/>
</dbReference>
<evidence type="ECO:0000256" key="5">
    <source>
        <dbReference type="HAMAP-Rule" id="MF_00265"/>
    </source>
</evidence>
<sequence>MTAILDTSFLFALTDQSDRNHQRVMAVAQSVSELLVLPAVVLPEVCYLIASRLGHQAMRRFVSNITPDAVQVESVTLEDLVRVHQILEKYADSQLDFTDAAIIAIAERLNITRVYTLDHRDFSIIRPSHCDYFELFPQSAS</sequence>
<accession>A0A0P7YNE8</accession>
<evidence type="ECO:0000256" key="3">
    <source>
        <dbReference type="ARBA" id="ARBA00022723"/>
    </source>
</evidence>
<evidence type="ECO:0000256" key="4">
    <source>
        <dbReference type="ARBA" id="ARBA00022801"/>
    </source>
</evidence>
<evidence type="ECO:0000256" key="2">
    <source>
        <dbReference type="ARBA" id="ARBA00022722"/>
    </source>
</evidence>
<dbReference type="EC" id="3.1.-.-" evidence="5"/>
<dbReference type="GO" id="GO:0016787">
    <property type="term" value="F:hydrolase activity"/>
    <property type="evidence" value="ECO:0007669"/>
    <property type="project" value="UniProtKB-KW"/>
</dbReference>
<evidence type="ECO:0000259" key="6">
    <source>
        <dbReference type="Pfam" id="PF01850"/>
    </source>
</evidence>
<reference evidence="7 8" key="1">
    <citation type="submission" date="2015-09" db="EMBL/GenBank/DDBJ databases">
        <title>Identification and resolution of microdiversity through metagenomic sequencing of parallel consortia.</title>
        <authorList>
            <person name="Nelson W.C."/>
            <person name="Romine M.F."/>
            <person name="Lindemann S.R."/>
        </authorList>
    </citation>
    <scope>NUCLEOTIDE SEQUENCE [LARGE SCALE GENOMIC DNA]</scope>
    <source>
        <strain evidence="7">Ana</strain>
    </source>
</reference>
<keyword evidence="2 5" id="KW-0540">Nuclease</keyword>
<dbReference type="GO" id="GO:0004521">
    <property type="term" value="F:RNA endonuclease activity"/>
    <property type="evidence" value="ECO:0007669"/>
    <property type="project" value="InterPro"/>
</dbReference>
<feature type="binding site" evidence="5">
    <location>
        <position position="6"/>
    </location>
    <ligand>
        <name>Mg(2+)</name>
        <dbReference type="ChEBI" id="CHEBI:18420"/>
    </ligand>
</feature>
<dbReference type="GO" id="GO:0090729">
    <property type="term" value="F:toxin activity"/>
    <property type="evidence" value="ECO:0007669"/>
    <property type="project" value="UniProtKB-KW"/>
</dbReference>
<comment type="function">
    <text evidence="5">Toxic component of a toxin-antitoxin (TA) system. An RNase.</text>
</comment>
<dbReference type="InterPro" id="IPR039018">
    <property type="entry name" value="VapC20-like"/>
</dbReference>
<keyword evidence="1 5" id="KW-1277">Toxin-antitoxin system</keyword>
<dbReference type="PANTHER" id="PTHR42188">
    <property type="entry name" value="23S RRNA-SPECIFIC ENDONUCLEASE VAPC20"/>
    <property type="match status" value="1"/>
</dbReference>
<feature type="binding site" evidence="5">
    <location>
        <position position="99"/>
    </location>
    <ligand>
        <name>Mg(2+)</name>
        <dbReference type="ChEBI" id="CHEBI:18420"/>
    </ligand>
</feature>
<evidence type="ECO:0000256" key="1">
    <source>
        <dbReference type="ARBA" id="ARBA00022649"/>
    </source>
</evidence>
<dbReference type="PATRIC" id="fig|1666911.3.peg.1284"/>
<name>A0A0P7YNE8_9CYAN</name>
<dbReference type="PANTHER" id="PTHR42188:SF1">
    <property type="entry name" value="23S RRNA-SPECIFIC ENDONUCLEASE VAPC20"/>
    <property type="match status" value="1"/>
</dbReference>
<evidence type="ECO:0000313" key="8">
    <source>
        <dbReference type="Proteomes" id="UP000050465"/>
    </source>
</evidence>
<dbReference type="SUPFAM" id="SSF88723">
    <property type="entry name" value="PIN domain-like"/>
    <property type="match status" value="1"/>
</dbReference>
<protein>
    <recommendedName>
        <fullName evidence="5">Ribonuclease VapC</fullName>
        <shortName evidence="5">RNase VapC</shortName>
        <ecNumber evidence="5">3.1.-.-</ecNumber>
    </recommendedName>
    <alternativeName>
        <fullName evidence="5">Toxin VapC</fullName>
    </alternativeName>
</protein>
<evidence type="ECO:0000313" key="7">
    <source>
        <dbReference type="EMBL" id="KPQ31317.1"/>
    </source>
</evidence>
<comment type="caution">
    <text evidence="7">The sequence shown here is derived from an EMBL/GenBank/DDBJ whole genome shotgun (WGS) entry which is preliminary data.</text>
</comment>
<keyword evidence="5" id="KW-0800">Toxin</keyword>
<comment type="similarity">
    <text evidence="5">Belongs to the PINc/VapC protein family.</text>
</comment>
<comment type="cofactor">
    <cofactor evidence="5">
        <name>Mg(2+)</name>
        <dbReference type="ChEBI" id="CHEBI:18420"/>
    </cofactor>
</comment>
<keyword evidence="5" id="KW-0460">Magnesium</keyword>
<dbReference type="Proteomes" id="UP000050465">
    <property type="component" value="Unassembled WGS sequence"/>
</dbReference>
<keyword evidence="4 5" id="KW-0378">Hydrolase</keyword>
<dbReference type="HAMAP" id="MF_00265">
    <property type="entry name" value="VapC_Nob1"/>
    <property type="match status" value="1"/>
</dbReference>
<organism evidence="7 8">
    <name type="scientific">Phormidesmis priestleyi Ana</name>
    <dbReference type="NCBI Taxonomy" id="1666911"/>
    <lineage>
        <taxon>Bacteria</taxon>
        <taxon>Bacillati</taxon>
        <taxon>Cyanobacteriota</taxon>
        <taxon>Cyanophyceae</taxon>
        <taxon>Leptolyngbyales</taxon>
        <taxon>Leptolyngbyaceae</taxon>
        <taxon>Phormidesmis</taxon>
    </lineage>
</organism>
<dbReference type="InterPro" id="IPR002716">
    <property type="entry name" value="PIN_dom"/>
</dbReference>
<dbReference type="Pfam" id="PF01850">
    <property type="entry name" value="PIN"/>
    <property type="match status" value="1"/>
</dbReference>
<dbReference type="GO" id="GO:0000287">
    <property type="term" value="F:magnesium ion binding"/>
    <property type="evidence" value="ECO:0007669"/>
    <property type="project" value="UniProtKB-UniRule"/>
</dbReference>
<dbReference type="EMBL" id="LJZR01000111">
    <property type="protein sequence ID" value="KPQ31317.1"/>
    <property type="molecule type" value="Genomic_DNA"/>
</dbReference>
<dbReference type="InterPro" id="IPR022907">
    <property type="entry name" value="VapC_family"/>
</dbReference>
<proteinExistence type="inferred from homology"/>
<gene>
    <name evidence="5" type="primary">vapC</name>
    <name evidence="7" type="ORF">HLUCCA11_24000</name>
</gene>
<keyword evidence="3 5" id="KW-0479">Metal-binding</keyword>
<dbReference type="STRING" id="1666911.HLUCCA11_24000"/>
<dbReference type="Gene3D" id="3.40.50.1010">
    <property type="entry name" value="5'-nuclease"/>
    <property type="match status" value="1"/>
</dbReference>